<sequence>MVKLHFLEEDDDPEEDIQLQAPKLKQFKPRKLKSNFGSTAKANSSTLSKQGRPLHNSSLFTGDESDEEEYLSVFQGKLSSNSKKKTFVAKAPIAEAAVKGISSLQNEDQGNKKVNVKDYLKSYESTTESAILELTHGDNQNSEEREQDTAEGILLGENVEGHIISGSDLDSDGNTEMPLQNDLNVHGPTETTKTRITPKCSEPEILPHDKKKSAMRRKQIEQALSETNLDDLDNFESFGDGGETDGRHARGFVPTGNVEVIGLDLQERHDLCDSKPVLLSKRHKKAQFIFHTVAPLEEQLKLTQEKLTSLSDIVSKRELQMNHLKTELGSITNKTAQYAQRMSQALCNCS</sequence>
<evidence type="ECO:0000313" key="3">
    <source>
        <dbReference type="Proteomes" id="UP000094455"/>
    </source>
</evidence>
<name>A0A1E3NK01_9ASCO</name>
<accession>A0A1E3NK01</accession>
<dbReference type="OrthoDB" id="10408247at2759"/>
<dbReference type="AlphaFoldDB" id="A0A1E3NK01"/>
<proteinExistence type="predicted"/>
<dbReference type="EMBL" id="KV454004">
    <property type="protein sequence ID" value="ODQ45673.1"/>
    <property type="molecule type" value="Genomic_DNA"/>
</dbReference>
<feature type="compositionally biased region" description="Polar residues" evidence="1">
    <location>
        <begin position="35"/>
        <end position="60"/>
    </location>
</feature>
<evidence type="ECO:0000256" key="1">
    <source>
        <dbReference type="SAM" id="MobiDB-lite"/>
    </source>
</evidence>
<feature type="region of interest" description="Disordered" evidence="1">
    <location>
        <begin position="30"/>
        <end position="62"/>
    </location>
</feature>
<dbReference type="Proteomes" id="UP000094455">
    <property type="component" value="Unassembled WGS sequence"/>
</dbReference>
<dbReference type="RefSeq" id="XP_019016786.1">
    <property type="nucleotide sequence ID" value="XM_019160322.1"/>
</dbReference>
<dbReference type="GeneID" id="30177009"/>
<reference evidence="2 3" key="1">
    <citation type="journal article" date="2016" name="Proc. Natl. Acad. Sci. U.S.A.">
        <title>Comparative genomics of biotechnologically important yeasts.</title>
        <authorList>
            <person name="Riley R."/>
            <person name="Haridas S."/>
            <person name="Wolfe K.H."/>
            <person name="Lopes M.R."/>
            <person name="Hittinger C.T."/>
            <person name="Goeker M."/>
            <person name="Salamov A.A."/>
            <person name="Wisecaver J.H."/>
            <person name="Long T.M."/>
            <person name="Calvey C.H."/>
            <person name="Aerts A.L."/>
            <person name="Barry K.W."/>
            <person name="Choi C."/>
            <person name="Clum A."/>
            <person name="Coughlan A.Y."/>
            <person name="Deshpande S."/>
            <person name="Douglass A.P."/>
            <person name="Hanson S.J."/>
            <person name="Klenk H.-P."/>
            <person name="LaButti K.M."/>
            <person name="Lapidus A."/>
            <person name="Lindquist E.A."/>
            <person name="Lipzen A.M."/>
            <person name="Meier-Kolthoff J.P."/>
            <person name="Ohm R.A."/>
            <person name="Otillar R.P."/>
            <person name="Pangilinan J.L."/>
            <person name="Peng Y."/>
            <person name="Rokas A."/>
            <person name="Rosa C.A."/>
            <person name="Scheuner C."/>
            <person name="Sibirny A.A."/>
            <person name="Slot J.C."/>
            <person name="Stielow J.B."/>
            <person name="Sun H."/>
            <person name="Kurtzman C.P."/>
            <person name="Blackwell M."/>
            <person name="Grigoriev I.V."/>
            <person name="Jeffries T.W."/>
        </authorList>
    </citation>
    <scope>NUCLEOTIDE SEQUENCE [LARGE SCALE GENOMIC DNA]</scope>
    <source>
        <strain evidence="2 3">NRRL Y-2026</strain>
    </source>
</reference>
<protein>
    <submittedName>
        <fullName evidence="2">Uncharacterized protein</fullName>
    </submittedName>
</protein>
<organism evidence="2 3">
    <name type="scientific">Pichia membranifaciens NRRL Y-2026</name>
    <dbReference type="NCBI Taxonomy" id="763406"/>
    <lineage>
        <taxon>Eukaryota</taxon>
        <taxon>Fungi</taxon>
        <taxon>Dikarya</taxon>
        <taxon>Ascomycota</taxon>
        <taxon>Saccharomycotina</taxon>
        <taxon>Pichiomycetes</taxon>
        <taxon>Pichiales</taxon>
        <taxon>Pichiaceae</taxon>
        <taxon>Pichia</taxon>
    </lineage>
</organism>
<keyword evidence="3" id="KW-1185">Reference proteome</keyword>
<evidence type="ECO:0000313" key="2">
    <source>
        <dbReference type="EMBL" id="ODQ45673.1"/>
    </source>
</evidence>
<gene>
    <name evidence="2" type="ORF">PICMEDRAFT_143199</name>
</gene>